<dbReference type="AlphaFoldDB" id="A0A6A5R834"/>
<name>A0A6A5R834_9PLEO</name>
<accession>A0A6A5R834</accession>
<protein>
    <submittedName>
        <fullName evidence="2">Uncharacterized protein</fullName>
    </submittedName>
</protein>
<reference evidence="2" key="1">
    <citation type="journal article" date="2020" name="Stud. Mycol.">
        <title>101 Dothideomycetes genomes: a test case for predicting lifestyles and emergence of pathogens.</title>
        <authorList>
            <person name="Haridas S."/>
            <person name="Albert R."/>
            <person name="Binder M."/>
            <person name="Bloem J."/>
            <person name="Labutti K."/>
            <person name="Salamov A."/>
            <person name="Andreopoulos B."/>
            <person name="Baker S."/>
            <person name="Barry K."/>
            <person name="Bills G."/>
            <person name="Bluhm B."/>
            <person name="Cannon C."/>
            <person name="Castanera R."/>
            <person name="Culley D."/>
            <person name="Daum C."/>
            <person name="Ezra D."/>
            <person name="Gonzalez J."/>
            <person name="Henrissat B."/>
            <person name="Kuo A."/>
            <person name="Liang C."/>
            <person name="Lipzen A."/>
            <person name="Lutzoni F."/>
            <person name="Magnuson J."/>
            <person name="Mondo S."/>
            <person name="Nolan M."/>
            <person name="Ohm R."/>
            <person name="Pangilinan J."/>
            <person name="Park H.-J."/>
            <person name="Ramirez L."/>
            <person name="Alfaro M."/>
            <person name="Sun H."/>
            <person name="Tritt A."/>
            <person name="Yoshinaga Y."/>
            <person name="Zwiers L.-H."/>
            <person name="Turgeon B."/>
            <person name="Goodwin S."/>
            <person name="Spatafora J."/>
            <person name="Crous P."/>
            <person name="Grigoriev I."/>
        </authorList>
    </citation>
    <scope>NUCLEOTIDE SEQUENCE</scope>
    <source>
        <strain evidence="2">CBS 183.55</strain>
    </source>
</reference>
<dbReference type="GeneID" id="54351900"/>
<dbReference type="Proteomes" id="UP000800082">
    <property type="component" value="Unassembled WGS sequence"/>
</dbReference>
<evidence type="ECO:0000256" key="1">
    <source>
        <dbReference type="SAM" id="MobiDB-lite"/>
    </source>
</evidence>
<dbReference type="EMBL" id="ML979006">
    <property type="protein sequence ID" value="KAF1923380.1"/>
    <property type="molecule type" value="Genomic_DNA"/>
</dbReference>
<dbReference type="RefSeq" id="XP_033443633.1">
    <property type="nucleotide sequence ID" value="XM_033594232.1"/>
</dbReference>
<proteinExistence type="predicted"/>
<organism evidence="2 3">
    <name type="scientific">Didymella exigua CBS 183.55</name>
    <dbReference type="NCBI Taxonomy" id="1150837"/>
    <lineage>
        <taxon>Eukaryota</taxon>
        <taxon>Fungi</taxon>
        <taxon>Dikarya</taxon>
        <taxon>Ascomycota</taxon>
        <taxon>Pezizomycotina</taxon>
        <taxon>Dothideomycetes</taxon>
        <taxon>Pleosporomycetidae</taxon>
        <taxon>Pleosporales</taxon>
        <taxon>Pleosporineae</taxon>
        <taxon>Didymellaceae</taxon>
        <taxon>Didymella</taxon>
    </lineage>
</organism>
<feature type="compositionally biased region" description="Basic and acidic residues" evidence="1">
    <location>
        <begin position="1"/>
        <end position="17"/>
    </location>
</feature>
<keyword evidence="3" id="KW-1185">Reference proteome</keyword>
<evidence type="ECO:0000313" key="2">
    <source>
        <dbReference type="EMBL" id="KAF1923380.1"/>
    </source>
</evidence>
<gene>
    <name evidence="2" type="ORF">M421DRAFT_425908</name>
</gene>
<evidence type="ECO:0000313" key="3">
    <source>
        <dbReference type="Proteomes" id="UP000800082"/>
    </source>
</evidence>
<sequence>MSRSAYLRDGRESRGQSRVEPGYGLFRDSHAVRFAQVLVQIQPLTPHLTDLPTLRFVSRTSVAHRPAAVSSVPRSGQRQRLPIGGAHRDLRQSGRGGGACVIVWIGVVVSVVLPCGGCGDGDEE</sequence>
<feature type="region of interest" description="Disordered" evidence="1">
    <location>
        <begin position="1"/>
        <end position="21"/>
    </location>
</feature>